<reference evidence="14" key="1">
    <citation type="submission" date="2022-05" db="EMBL/GenBank/DDBJ databases">
        <title>Genomic analysis of Brachybacterium sp. CBA3104.</title>
        <authorList>
            <person name="Roh S.W."/>
            <person name="Kim Y.B."/>
            <person name="Kim Y."/>
        </authorList>
    </citation>
    <scope>NUCLEOTIDE SEQUENCE</scope>
    <source>
        <strain evidence="14">CBA3104</strain>
    </source>
</reference>
<protein>
    <submittedName>
        <fullName evidence="14">Site-2 protease family protein</fullName>
    </submittedName>
</protein>
<comment type="subcellular location">
    <subcellularLocation>
        <location evidence="2">Membrane</location>
        <topology evidence="2">Multi-pass membrane protein</topology>
    </subcellularLocation>
</comment>
<dbReference type="PANTHER" id="PTHR39188">
    <property type="entry name" value="MEMBRANE-ASSOCIATED ZINC METALLOPROTEASE M50B"/>
    <property type="match status" value="1"/>
</dbReference>
<keyword evidence="8" id="KW-0862">Zinc</keyword>
<dbReference type="GO" id="GO:0006508">
    <property type="term" value="P:proteolysis"/>
    <property type="evidence" value="ECO:0007669"/>
    <property type="project" value="UniProtKB-KW"/>
</dbReference>
<feature type="transmembrane region" description="Helical" evidence="12">
    <location>
        <begin position="209"/>
        <end position="227"/>
    </location>
</feature>
<feature type="domain" description="Peptidase M50" evidence="13">
    <location>
        <begin position="127"/>
        <end position="192"/>
    </location>
</feature>
<accession>A0ABY4N857</accession>
<evidence type="ECO:0000256" key="10">
    <source>
        <dbReference type="ARBA" id="ARBA00023049"/>
    </source>
</evidence>
<dbReference type="RefSeq" id="WP_249480154.1">
    <property type="nucleotide sequence ID" value="NZ_CP097218.1"/>
</dbReference>
<feature type="transmembrane region" description="Helical" evidence="12">
    <location>
        <begin position="104"/>
        <end position="124"/>
    </location>
</feature>
<dbReference type="PANTHER" id="PTHR39188:SF3">
    <property type="entry name" value="STAGE IV SPORULATION PROTEIN FB"/>
    <property type="match status" value="1"/>
</dbReference>
<comment type="cofactor">
    <cofactor evidence="1">
        <name>Zn(2+)</name>
        <dbReference type="ChEBI" id="CHEBI:29105"/>
    </cofactor>
</comment>
<evidence type="ECO:0000256" key="6">
    <source>
        <dbReference type="ARBA" id="ARBA00022723"/>
    </source>
</evidence>
<evidence type="ECO:0000259" key="13">
    <source>
        <dbReference type="Pfam" id="PF02163"/>
    </source>
</evidence>
<feature type="transmembrane region" description="Helical" evidence="12">
    <location>
        <begin position="44"/>
        <end position="63"/>
    </location>
</feature>
<evidence type="ECO:0000313" key="15">
    <source>
        <dbReference type="Proteomes" id="UP001055868"/>
    </source>
</evidence>
<evidence type="ECO:0000256" key="1">
    <source>
        <dbReference type="ARBA" id="ARBA00001947"/>
    </source>
</evidence>
<keyword evidence="4 14" id="KW-0645">Protease</keyword>
<sequence>MPAPSLRLPGLPPIRISGATLVMVAVITLLVAPGFRIIPGITSAGVLVLSLAVGVSLVVSVALHEIGHALVARASGAHVDHIALTLWGGHTTYRARRVGSLPSVLISLAGPAVNLVIAVAAALAERAAPGAGSSHLLTMISSLNWALAVFNVLPGLPMDGGRALESLLGALLPSPRTATRITAWIGRVIAIMVVAGPLLAALRFPGSTSLILVLWGVMIGMMLWRGAGDALREAGLRERVLALRAGDLMVRIPLVRADAPLTSLPSGAEDPSAAAQPADATDRGAPHLLVLDPSHGVGVLDEQALASVPEPQRPAVPTGAVTTWLGAPGRLSEDLSGEDLVEAVQTQRRAVHLVIGDSGEIVGVVTTAMIDRALQQG</sequence>
<keyword evidence="9 12" id="KW-1133">Transmembrane helix</keyword>
<evidence type="ECO:0000256" key="11">
    <source>
        <dbReference type="ARBA" id="ARBA00023136"/>
    </source>
</evidence>
<dbReference type="EMBL" id="CP097218">
    <property type="protein sequence ID" value="UQN30741.1"/>
    <property type="molecule type" value="Genomic_DNA"/>
</dbReference>
<dbReference type="Pfam" id="PF02163">
    <property type="entry name" value="Peptidase_M50"/>
    <property type="match status" value="1"/>
</dbReference>
<keyword evidence="10" id="KW-0482">Metalloprotease</keyword>
<feature type="transmembrane region" description="Helical" evidence="12">
    <location>
        <begin position="136"/>
        <end position="156"/>
    </location>
</feature>
<keyword evidence="7" id="KW-0378">Hydrolase</keyword>
<keyword evidence="11 12" id="KW-0472">Membrane</keyword>
<evidence type="ECO:0000256" key="12">
    <source>
        <dbReference type="SAM" id="Phobius"/>
    </source>
</evidence>
<evidence type="ECO:0000256" key="9">
    <source>
        <dbReference type="ARBA" id="ARBA00022989"/>
    </source>
</evidence>
<evidence type="ECO:0000256" key="8">
    <source>
        <dbReference type="ARBA" id="ARBA00022833"/>
    </source>
</evidence>
<dbReference type="InterPro" id="IPR008915">
    <property type="entry name" value="Peptidase_M50"/>
</dbReference>
<keyword evidence="5 12" id="KW-0812">Transmembrane</keyword>
<feature type="transmembrane region" description="Helical" evidence="12">
    <location>
        <begin position="12"/>
        <end position="32"/>
    </location>
</feature>
<gene>
    <name evidence="14" type="ORF">M4486_05415</name>
</gene>
<proteinExistence type="inferred from homology"/>
<name>A0ABY4N857_9MICO</name>
<evidence type="ECO:0000256" key="2">
    <source>
        <dbReference type="ARBA" id="ARBA00004141"/>
    </source>
</evidence>
<comment type="similarity">
    <text evidence="3">Belongs to the peptidase M50B family.</text>
</comment>
<feature type="transmembrane region" description="Helical" evidence="12">
    <location>
        <begin position="181"/>
        <end position="202"/>
    </location>
</feature>
<evidence type="ECO:0000256" key="5">
    <source>
        <dbReference type="ARBA" id="ARBA00022692"/>
    </source>
</evidence>
<keyword evidence="15" id="KW-1185">Reference proteome</keyword>
<evidence type="ECO:0000313" key="14">
    <source>
        <dbReference type="EMBL" id="UQN30741.1"/>
    </source>
</evidence>
<evidence type="ECO:0000256" key="4">
    <source>
        <dbReference type="ARBA" id="ARBA00022670"/>
    </source>
</evidence>
<organism evidence="14 15">
    <name type="scientific">Brachybacterium kimchii</name>
    <dbReference type="NCBI Taxonomy" id="2942909"/>
    <lineage>
        <taxon>Bacteria</taxon>
        <taxon>Bacillati</taxon>
        <taxon>Actinomycetota</taxon>
        <taxon>Actinomycetes</taxon>
        <taxon>Micrococcales</taxon>
        <taxon>Dermabacteraceae</taxon>
        <taxon>Brachybacterium</taxon>
    </lineage>
</organism>
<evidence type="ECO:0000256" key="3">
    <source>
        <dbReference type="ARBA" id="ARBA00007931"/>
    </source>
</evidence>
<evidence type="ECO:0000256" key="7">
    <source>
        <dbReference type="ARBA" id="ARBA00022801"/>
    </source>
</evidence>
<dbReference type="Proteomes" id="UP001055868">
    <property type="component" value="Chromosome"/>
</dbReference>
<keyword evidence="6" id="KW-0479">Metal-binding</keyword>
<dbReference type="GO" id="GO:0008233">
    <property type="term" value="F:peptidase activity"/>
    <property type="evidence" value="ECO:0007669"/>
    <property type="project" value="UniProtKB-KW"/>
</dbReference>